<organism evidence="1 2">
    <name type="scientific">Meganyctiphanes norvegica</name>
    <name type="common">Northern krill</name>
    <name type="synonym">Thysanopoda norvegica</name>
    <dbReference type="NCBI Taxonomy" id="48144"/>
    <lineage>
        <taxon>Eukaryota</taxon>
        <taxon>Metazoa</taxon>
        <taxon>Ecdysozoa</taxon>
        <taxon>Arthropoda</taxon>
        <taxon>Crustacea</taxon>
        <taxon>Multicrustacea</taxon>
        <taxon>Malacostraca</taxon>
        <taxon>Eumalacostraca</taxon>
        <taxon>Eucarida</taxon>
        <taxon>Euphausiacea</taxon>
        <taxon>Euphausiidae</taxon>
        <taxon>Meganyctiphanes</taxon>
    </lineage>
</organism>
<proteinExistence type="predicted"/>
<dbReference type="Proteomes" id="UP001497623">
    <property type="component" value="Unassembled WGS sequence"/>
</dbReference>
<accession>A0AAV2RPR1</accession>
<reference evidence="1 2" key="1">
    <citation type="submission" date="2024-05" db="EMBL/GenBank/DDBJ databases">
        <authorList>
            <person name="Wallberg A."/>
        </authorList>
    </citation>
    <scope>NUCLEOTIDE SEQUENCE [LARGE SCALE GENOMIC DNA]</scope>
</reference>
<gene>
    <name evidence="1" type="ORF">MNOR_LOCUS27891</name>
</gene>
<evidence type="ECO:0000313" key="2">
    <source>
        <dbReference type="Proteomes" id="UP001497623"/>
    </source>
</evidence>
<name>A0AAV2RPR1_MEGNR</name>
<sequence length="151" mass="16745">MATPNPTQSEAVKNKTPSVKIDHIADKEATLRQNVSTASALPPVRRKSILKDHVEISKPIEIVNKHHHAHFSENDIKEASSPSAASPCTLSAFPKEQHPRALAMPPPLSPMSLTGIESYLEPVTPRDDLGRRTSQTFDTFQMMKDLDDFRP</sequence>
<comment type="caution">
    <text evidence="1">The sequence shown here is derived from an EMBL/GenBank/DDBJ whole genome shotgun (WGS) entry which is preliminary data.</text>
</comment>
<keyword evidence="2" id="KW-1185">Reference proteome</keyword>
<dbReference type="AlphaFoldDB" id="A0AAV2RPR1"/>
<evidence type="ECO:0000313" key="1">
    <source>
        <dbReference type="EMBL" id="CAL4136899.1"/>
    </source>
</evidence>
<protein>
    <submittedName>
        <fullName evidence="1">Uncharacterized protein</fullName>
    </submittedName>
</protein>
<dbReference type="EMBL" id="CAXKWB010029995">
    <property type="protein sequence ID" value="CAL4136899.1"/>
    <property type="molecule type" value="Genomic_DNA"/>
</dbReference>